<evidence type="ECO:0000256" key="2">
    <source>
        <dbReference type="ARBA" id="ARBA00008524"/>
    </source>
</evidence>
<evidence type="ECO:0000259" key="11">
    <source>
        <dbReference type="Pfam" id="PF03572"/>
    </source>
</evidence>
<feature type="active site" description="Nucleophile" evidence="8">
    <location>
        <position position="984"/>
    </location>
</feature>
<dbReference type="InterPro" id="IPR015943">
    <property type="entry name" value="WD40/YVTN_repeat-like_dom_sf"/>
</dbReference>
<dbReference type="InterPro" id="IPR005151">
    <property type="entry name" value="Tail-specific_protease"/>
</dbReference>
<evidence type="ECO:0000256" key="1">
    <source>
        <dbReference type="ARBA" id="ARBA00004496"/>
    </source>
</evidence>
<feature type="region of interest" description="Disordered" evidence="10">
    <location>
        <begin position="1043"/>
        <end position="1065"/>
    </location>
</feature>
<keyword evidence="4 7" id="KW-0645">Protease</keyword>
<dbReference type="AlphaFoldDB" id="A0A517T2U4"/>
<dbReference type="Proteomes" id="UP000315003">
    <property type="component" value="Chromosome"/>
</dbReference>
<name>A0A517T2U4_9BACT</name>
<evidence type="ECO:0000256" key="3">
    <source>
        <dbReference type="ARBA" id="ARBA00022490"/>
    </source>
</evidence>
<comment type="subcellular location">
    <subcellularLocation>
        <location evidence="1 7">Cytoplasm</location>
    </subcellularLocation>
</comment>
<dbReference type="EMBL" id="CP036272">
    <property type="protein sequence ID" value="QDT62676.1"/>
    <property type="molecule type" value="Genomic_DNA"/>
</dbReference>
<dbReference type="InterPro" id="IPR028204">
    <property type="entry name" value="Tricorn_C1"/>
</dbReference>
<dbReference type="GO" id="GO:0008236">
    <property type="term" value="F:serine-type peptidase activity"/>
    <property type="evidence" value="ECO:0007669"/>
    <property type="project" value="UniProtKB-UniRule"/>
</dbReference>
<feature type="active site" description="Charge relay system" evidence="8">
    <location>
        <position position="767"/>
    </location>
</feature>
<evidence type="ECO:0000259" key="12">
    <source>
        <dbReference type="Pfam" id="PF14684"/>
    </source>
</evidence>
<dbReference type="Gene3D" id="2.30.42.10">
    <property type="match status" value="1"/>
</dbReference>
<feature type="compositionally biased region" description="Basic and acidic residues" evidence="10">
    <location>
        <begin position="1047"/>
        <end position="1065"/>
    </location>
</feature>
<protein>
    <recommendedName>
        <fullName evidence="7">Tricorn protease homolog</fullName>
        <ecNumber evidence="7">3.4.21.-</ecNumber>
    </recommendedName>
</protein>
<evidence type="ECO:0000313" key="14">
    <source>
        <dbReference type="Proteomes" id="UP000315003"/>
    </source>
</evidence>
<proteinExistence type="inferred from homology"/>
<keyword evidence="5 7" id="KW-0378">Hydrolase</keyword>
<gene>
    <name evidence="13" type="ORF">SV7mr_52260</name>
</gene>
<keyword evidence="3 7" id="KW-0963">Cytoplasm</keyword>
<evidence type="ECO:0000256" key="8">
    <source>
        <dbReference type="PIRSR" id="PIRSR036421-1"/>
    </source>
</evidence>
<dbReference type="InterPro" id="IPR029045">
    <property type="entry name" value="ClpP/crotonase-like_dom_sf"/>
</dbReference>
<comment type="similarity">
    <text evidence="2 7">Belongs to the peptidase S41B family.</text>
</comment>
<sequence length="1088" mass="121979">MNAPSLRLMSRLFLSVGVVFAFTTTAFGQDLSYWFRHAAISPAGNMIAFSHQGDVFVVSSKGGVARALTTSDAWDGHPVWSRDGRQLAFASDRHGNLDVFVMPAEGGKATRLTFHSAHDVPTDFSVDGHAVLFSSARNDSAETSLFPTSRLAELYEVKTSGGTPRMITTIPASQARYSQDGKEIVYRDEKAYEIEFRKHDVSAFARDIWKFNVETGKHTQLTTFKGGDHDPYYLGETIYYLSEDQGNNFNAWRMDANGGKKKRLSSFETHPVRHLSVSQGGLLCYTQHGLIYTQQAGKAPQQLEISFQADSQTNDYETKQLSGVSEFAVSPNGKEIAIISRGEVFVVSRDFGTTVRITDTPEQERSVSFHQDGRTLLYAGERDGKWKLYEASLTDKREKYFFTATKIEEAEIHSADTESFQPLYSPDGKKIAFLAGRDEIQILNRETGDTNVALSKVHNYSYADGDITFAWSSDSQWLTSDYAARGRLFIPNIGIFPADGSEQPVDLSRSGYEDGAPAWNRGGNVIYWASARYGQRDHGSWGREYDVMAAFLNQDAYDQFTLSKEEYELAQELKEDNKKDEANKDKEDEEDVRKVQVEWEGLDDRTVRLTKNSAKITQFYLLKDASKLFFLQSHAEGSELWMRDFREDDTKLLKKLADGASFQFSDDEKTIFMLSGSSLSHASVDSIDSAKPISTSTVMTLKPQAERAYMFEHSWRQIADKFYKPDFHGIDWKAMKAAYAKKLPSITTNRDLANLMAEMTGELNASHIGVSYRPSKAKGADQTAALGVLFDQRDTSGPLLIAEVLDKSPLKKVKSQIRAGMKLAAIDGTDLDGSANLASLLNHKAGKRIRLSVIREDGTRFDEITMPISTAAQSQLMYERWVKNRRNLVETLSGGRLGYVHVRGMNDSSFRVVYSEILGRNFDKEAIVVDTRWNGGGWLHNDLAKLLMGKEYVTMHVRGREYRGDSLDQWNKPSILVIGEGNYSDAHAFPYTYNVLEIGEMVGMPVPGTMTAVWWETSLSGDMRVGVPQVGMKNTKGQYLENNQTEPDYRVKNDPESTEKGQDKQIEKAVEVMLKQLDATKRKAGPKP</sequence>
<dbReference type="GO" id="GO:0006508">
    <property type="term" value="P:proteolysis"/>
    <property type="evidence" value="ECO:0007669"/>
    <property type="project" value="UniProtKB-UniRule"/>
</dbReference>
<dbReference type="EC" id="3.4.21.-" evidence="7"/>
<reference evidence="13 14" key="1">
    <citation type="submission" date="2019-02" db="EMBL/GenBank/DDBJ databases">
        <title>Deep-cultivation of Planctomycetes and their phenomic and genomic characterization uncovers novel biology.</title>
        <authorList>
            <person name="Wiegand S."/>
            <person name="Jogler M."/>
            <person name="Boedeker C."/>
            <person name="Pinto D."/>
            <person name="Vollmers J."/>
            <person name="Rivas-Marin E."/>
            <person name="Kohn T."/>
            <person name="Peeters S.H."/>
            <person name="Heuer A."/>
            <person name="Rast P."/>
            <person name="Oberbeckmann S."/>
            <person name="Bunk B."/>
            <person name="Jeske O."/>
            <person name="Meyerdierks A."/>
            <person name="Storesund J.E."/>
            <person name="Kallscheuer N."/>
            <person name="Luecker S."/>
            <person name="Lage O.M."/>
            <person name="Pohl T."/>
            <person name="Merkel B.J."/>
            <person name="Hornburger P."/>
            <person name="Mueller R.-W."/>
            <person name="Bruemmer F."/>
            <person name="Labrenz M."/>
            <person name="Spormann A.M."/>
            <person name="Op den Camp H."/>
            <person name="Overmann J."/>
            <person name="Amann R."/>
            <person name="Jetten M.S.M."/>
            <person name="Mascher T."/>
            <person name="Medema M.H."/>
            <person name="Devos D.P."/>
            <person name="Kaster A.-K."/>
            <person name="Ovreas L."/>
            <person name="Rohde M."/>
            <person name="Galperin M.Y."/>
            <person name="Jogler C."/>
        </authorList>
    </citation>
    <scope>NUCLEOTIDE SEQUENCE [LARGE SCALE GENOMIC DNA]</scope>
    <source>
        <strain evidence="13 14">SV_7m_r</strain>
    </source>
</reference>
<dbReference type="SUPFAM" id="SSF82171">
    <property type="entry name" value="DPP6 N-terminal domain-like"/>
    <property type="match status" value="1"/>
</dbReference>
<dbReference type="Gene3D" id="3.90.226.10">
    <property type="entry name" value="2-enoyl-CoA Hydratase, Chain A, domain 1"/>
    <property type="match status" value="1"/>
</dbReference>
<keyword evidence="6 7" id="KW-0720">Serine protease</keyword>
<dbReference type="PANTHER" id="PTHR43253:SF1">
    <property type="entry name" value="TRICORN PROTEASE HOMOLOG 2-RELATED"/>
    <property type="match status" value="1"/>
</dbReference>
<dbReference type="Gene3D" id="2.120.10.60">
    <property type="entry name" value="Tricorn protease N-terminal domain"/>
    <property type="match status" value="1"/>
</dbReference>
<evidence type="ECO:0000256" key="7">
    <source>
        <dbReference type="PIRNR" id="PIRNR036421"/>
    </source>
</evidence>
<dbReference type="InterPro" id="IPR036034">
    <property type="entry name" value="PDZ_sf"/>
</dbReference>
<dbReference type="RefSeq" id="WP_419187880.1">
    <property type="nucleotide sequence ID" value="NZ_CP036272.1"/>
</dbReference>
<dbReference type="CDD" id="cd07562">
    <property type="entry name" value="Peptidase_S41_TRI"/>
    <property type="match status" value="1"/>
</dbReference>
<dbReference type="InterPro" id="IPR012393">
    <property type="entry name" value="Tricorn_protease"/>
</dbReference>
<dbReference type="SUPFAM" id="SSF52096">
    <property type="entry name" value="ClpP/crotonase"/>
    <property type="match status" value="1"/>
</dbReference>
<dbReference type="Pfam" id="PF03572">
    <property type="entry name" value="Peptidase_S41"/>
    <property type="match status" value="1"/>
</dbReference>
<dbReference type="PIRSF" id="PIRSF036421">
    <property type="entry name" value="Tricorn_protease"/>
    <property type="match status" value="1"/>
</dbReference>
<evidence type="ECO:0000256" key="10">
    <source>
        <dbReference type="SAM" id="MobiDB-lite"/>
    </source>
</evidence>
<evidence type="ECO:0000256" key="5">
    <source>
        <dbReference type="ARBA" id="ARBA00022801"/>
    </source>
</evidence>
<evidence type="ECO:0000256" key="9">
    <source>
        <dbReference type="PIRSR" id="PIRSR036421-3"/>
    </source>
</evidence>
<evidence type="ECO:0000256" key="4">
    <source>
        <dbReference type="ARBA" id="ARBA00022670"/>
    </source>
</evidence>
<dbReference type="SUPFAM" id="SSF50156">
    <property type="entry name" value="PDZ domain-like"/>
    <property type="match status" value="1"/>
</dbReference>
<organism evidence="13 14">
    <name type="scientific">Stieleria bergensis</name>
    <dbReference type="NCBI Taxonomy" id="2528025"/>
    <lineage>
        <taxon>Bacteria</taxon>
        <taxon>Pseudomonadati</taxon>
        <taxon>Planctomycetota</taxon>
        <taxon>Planctomycetia</taxon>
        <taxon>Pirellulales</taxon>
        <taxon>Pirellulaceae</taxon>
        <taxon>Stieleria</taxon>
    </lineage>
</organism>
<dbReference type="GO" id="GO:0005737">
    <property type="term" value="C:cytoplasm"/>
    <property type="evidence" value="ECO:0007669"/>
    <property type="project" value="UniProtKB-SubCell"/>
</dbReference>
<feature type="active site" description="Charge relay system" evidence="8">
    <location>
        <position position="1041"/>
    </location>
</feature>
<evidence type="ECO:0000256" key="6">
    <source>
        <dbReference type="ARBA" id="ARBA00022825"/>
    </source>
</evidence>
<feature type="site" description="Transition state stabilizer; via amide nitrogen" evidence="9">
    <location>
        <position position="985"/>
    </location>
</feature>
<dbReference type="Pfam" id="PF26550">
    <property type="entry name" value="Tricorn_2nd"/>
    <property type="match status" value="1"/>
</dbReference>
<dbReference type="Gene3D" id="2.130.10.10">
    <property type="entry name" value="YVTN repeat-like/Quinoprotein amine dehydrogenase"/>
    <property type="match status" value="1"/>
</dbReference>
<dbReference type="Pfam" id="PF26549">
    <property type="entry name" value="Tricorn_N"/>
    <property type="match status" value="1"/>
</dbReference>
<dbReference type="Gene3D" id="3.30.750.44">
    <property type="match status" value="1"/>
</dbReference>
<keyword evidence="14" id="KW-1185">Reference proteome</keyword>
<comment type="function">
    <text evidence="7">Degrades oligopeptides.</text>
</comment>
<accession>A0A517T2U4</accession>
<evidence type="ECO:0000313" key="13">
    <source>
        <dbReference type="EMBL" id="QDT62676.1"/>
    </source>
</evidence>
<dbReference type="SUPFAM" id="SSF69304">
    <property type="entry name" value="Tricorn protease N-terminal domain"/>
    <property type="match status" value="1"/>
</dbReference>
<dbReference type="Pfam" id="PF14684">
    <property type="entry name" value="Tricorn_C1"/>
    <property type="match status" value="1"/>
</dbReference>
<dbReference type="PANTHER" id="PTHR43253">
    <property type="entry name" value="TRICORN PROTEASE HOMOLOG 2-RELATED"/>
    <property type="match status" value="1"/>
</dbReference>
<feature type="domain" description="Tricorn protease C1" evidence="12">
    <location>
        <begin position="703"/>
        <end position="761"/>
    </location>
</feature>
<feature type="domain" description="Tail specific protease" evidence="11">
    <location>
        <begin position="896"/>
        <end position="1051"/>
    </location>
</feature>